<dbReference type="SMART" id="SM00418">
    <property type="entry name" value="HTH_ARSR"/>
    <property type="match status" value="1"/>
</dbReference>
<dbReference type="CDD" id="cd00090">
    <property type="entry name" value="HTH_ARSR"/>
    <property type="match status" value="1"/>
</dbReference>
<dbReference type="InterPro" id="IPR011991">
    <property type="entry name" value="ArsR-like_HTH"/>
</dbReference>
<keyword evidence="1" id="KW-0805">Transcription regulation</keyword>
<keyword evidence="6" id="KW-1185">Reference proteome</keyword>
<dbReference type="RefSeq" id="WP_136016412.1">
    <property type="nucleotide sequence ID" value="NZ_SRZK01000127.1"/>
</dbReference>
<evidence type="ECO:0000256" key="2">
    <source>
        <dbReference type="ARBA" id="ARBA00023125"/>
    </source>
</evidence>
<dbReference type="SUPFAM" id="SSF46785">
    <property type="entry name" value="Winged helix' DNA-binding domain"/>
    <property type="match status" value="1"/>
</dbReference>
<dbReference type="Gene3D" id="1.10.10.10">
    <property type="entry name" value="Winged helix-like DNA-binding domain superfamily/Winged helix DNA-binding domain"/>
    <property type="match status" value="1"/>
</dbReference>
<dbReference type="InterPro" id="IPR036390">
    <property type="entry name" value="WH_DNA-bd_sf"/>
</dbReference>
<evidence type="ECO:0000259" key="4">
    <source>
        <dbReference type="SMART" id="SM00418"/>
    </source>
</evidence>
<evidence type="ECO:0000256" key="1">
    <source>
        <dbReference type="ARBA" id="ARBA00023015"/>
    </source>
</evidence>
<gene>
    <name evidence="5" type="ORF">E5Z02_15010</name>
</gene>
<dbReference type="PANTHER" id="PTHR33154:SF18">
    <property type="entry name" value="ARSENICAL RESISTANCE OPERON REPRESSOR"/>
    <property type="match status" value="1"/>
</dbReference>
<dbReference type="InterPro" id="IPR051081">
    <property type="entry name" value="HTH_MetalResp_TranReg"/>
</dbReference>
<proteinExistence type="predicted"/>
<organism evidence="5 6">
    <name type="scientific">Streptomyces rhizosphaericola</name>
    <dbReference type="NCBI Taxonomy" id="2564098"/>
    <lineage>
        <taxon>Bacteria</taxon>
        <taxon>Bacillati</taxon>
        <taxon>Actinomycetota</taxon>
        <taxon>Actinomycetes</taxon>
        <taxon>Kitasatosporales</taxon>
        <taxon>Streptomycetaceae</taxon>
        <taxon>Streptomyces</taxon>
    </lineage>
</organism>
<protein>
    <submittedName>
        <fullName evidence="5">ArsR family transcriptional regulator</fullName>
    </submittedName>
</protein>
<dbReference type="InterPro" id="IPR001845">
    <property type="entry name" value="HTH_ArsR_DNA-bd_dom"/>
</dbReference>
<keyword evidence="3" id="KW-0804">Transcription</keyword>
<dbReference type="PANTHER" id="PTHR33154">
    <property type="entry name" value="TRANSCRIPTIONAL REGULATOR, ARSR FAMILY"/>
    <property type="match status" value="1"/>
</dbReference>
<comment type="caution">
    <text evidence="5">The sequence shown here is derived from an EMBL/GenBank/DDBJ whole genome shotgun (WGS) entry which is preliminary data.</text>
</comment>
<dbReference type="EMBL" id="SRZK01000127">
    <property type="protein sequence ID" value="TGZ09487.1"/>
    <property type="molecule type" value="Genomic_DNA"/>
</dbReference>
<accession>A0ABY2PEM7</accession>
<evidence type="ECO:0000313" key="5">
    <source>
        <dbReference type="EMBL" id="TGZ09487.1"/>
    </source>
</evidence>
<evidence type="ECO:0000313" key="6">
    <source>
        <dbReference type="Proteomes" id="UP000306274"/>
    </source>
</evidence>
<evidence type="ECO:0000256" key="3">
    <source>
        <dbReference type="ARBA" id="ARBA00023163"/>
    </source>
</evidence>
<feature type="domain" description="HTH arsR-type" evidence="4">
    <location>
        <begin position="99"/>
        <end position="175"/>
    </location>
</feature>
<dbReference type="Pfam" id="PF12840">
    <property type="entry name" value="HTH_20"/>
    <property type="match status" value="1"/>
</dbReference>
<sequence>MGDAAPSWDALVGQVAEVSRRISELEERVRGSTPEPGADLASIEAQGALPGLRERLEEAARRGVVFAGSVVGPDGEPVEWERSEATESVLGSDWSETAETLGALGHPVRLRLIQALAEGRTAVTELMELEGLGTTGQVYHHLRQLVSAGWLETAGRGRYRIPPSRLVPLLVVVAGARR</sequence>
<name>A0ABY2PEM7_9ACTN</name>
<keyword evidence="2" id="KW-0238">DNA-binding</keyword>
<reference evidence="5 6" key="1">
    <citation type="submission" date="2019-04" db="EMBL/GenBank/DDBJ databases">
        <title>Streptomyces rhizosphaericola sp. nov., an actinobacterium isolated from the wheat rhizosphere.</title>
        <authorList>
            <person name="Vargas Hoyos H.A."/>
            <person name="Santos S.N."/>
            <person name="Genuario D.B."/>
            <person name="Melo I.S."/>
            <person name="Da Silva L.J."/>
            <person name="Da Silva F.S.P."/>
            <person name="Zucchi T.D."/>
        </authorList>
    </citation>
    <scope>NUCLEOTIDE SEQUENCE [LARGE SCALE GENOMIC DNA]</scope>
    <source>
        <strain evidence="5 6">1AS2c</strain>
    </source>
</reference>
<dbReference type="InterPro" id="IPR036388">
    <property type="entry name" value="WH-like_DNA-bd_sf"/>
</dbReference>
<dbReference type="Proteomes" id="UP000306274">
    <property type="component" value="Unassembled WGS sequence"/>
</dbReference>